<feature type="compositionally biased region" description="Polar residues" evidence="3">
    <location>
        <begin position="16"/>
        <end position="31"/>
    </location>
</feature>
<dbReference type="GO" id="GO:1902412">
    <property type="term" value="P:regulation of mitotic cytokinesis"/>
    <property type="evidence" value="ECO:0007669"/>
    <property type="project" value="TreeGrafter"/>
</dbReference>
<comment type="caution">
    <text evidence="4">The sequence shown here is derived from an EMBL/GenBank/DDBJ whole genome shotgun (WGS) entry which is preliminary data.</text>
</comment>
<feature type="compositionally biased region" description="Low complexity" evidence="3">
    <location>
        <begin position="968"/>
        <end position="981"/>
    </location>
</feature>
<dbReference type="InterPro" id="IPR001611">
    <property type="entry name" value="Leu-rich_rpt"/>
</dbReference>
<feature type="compositionally biased region" description="Basic and acidic residues" evidence="3">
    <location>
        <begin position="425"/>
        <end position="437"/>
    </location>
</feature>
<dbReference type="SUPFAM" id="SSF52058">
    <property type="entry name" value="L domain-like"/>
    <property type="match status" value="1"/>
</dbReference>
<feature type="compositionally biased region" description="Polar residues" evidence="3">
    <location>
        <begin position="108"/>
        <end position="132"/>
    </location>
</feature>
<reference evidence="4" key="1">
    <citation type="submission" date="2023-10" db="EMBL/GenBank/DDBJ databases">
        <authorList>
            <person name="Hackl T."/>
        </authorList>
    </citation>
    <scope>NUCLEOTIDE SEQUENCE</scope>
</reference>
<dbReference type="Pfam" id="PF13855">
    <property type="entry name" value="LRR_8"/>
    <property type="match status" value="1"/>
</dbReference>
<feature type="region of interest" description="Disordered" evidence="3">
    <location>
        <begin position="1206"/>
        <end position="1278"/>
    </location>
</feature>
<dbReference type="EMBL" id="CAUWAG010000018">
    <property type="protein sequence ID" value="CAJ2510788.1"/>
    <property type="molecule type" value="Genomic_DNA"/>
</dbReference>
<feature type="compositionally biased region" description="Polar residues" evidence="3">
    <location>
        <begin position="1250"/>
        <end position="1262"/>
    </location>
</feature>
<feature type="region of interest" description="Disordered" evidence="3">
    <location>
        <begin position="172"/>
        <end position="207"/>
    </location>
</feature>
<organism evidence="4 5">
    <name type="scientific">Anthostomella pinea</name>
    <dbReference type="NCBI Taxonomy" id="933095"/>
    <lineage>
        <taxon>Eukaryota</taxon>
        <taxon>Fungi</taxon>
        <taxon>Dikarya</taxon>
        <taxon>Ascomycota</taxon>
        <taxon>Pezizomycotina</taxon>
        <taxon>Sordariomycetes</taxon>
        <taxon>Xylariomycetidae</taxon>
        <taxon>Xylariales</taxon>
        <taxon>Xylariaceae</taxon>
        <taxon>Anthostomella</taxon>
    </lineage>
</organism>
<protein>
    <submittedName>
        <fullName evidence="4">Uu.00g064130.m01.CDS01</fullName>
    </submittedName>
</protein>
<feature type="compositionally biased region" description="Polar residues" evidence="3">
    <location>
        <begin position="71"/>
        <end position="98"/>
    </location>
</feature>
<feature type="compositionally biased region" description="Basic and acidic residues" evidence="3">
    <location>
        <begin position="594"/>
        <end position="605"/>
    </location>
</feature>
<feature type="compositionally biased region" description="Polar residues" evidence="3">
    <location>
        <begin position="772"/>
        <end position="782"/>
    </location>
</feature>
<feature type="compositionally biased region" description="Polar residues" evidence="3">
    <location>
        <begin position="398"/>
        <end position="420"/>
    </location>
</feature>
<dbReference type="GO" id="GO:0035591">
    <property type="term" value="F:signaling adaptor activity"/>
    <property type="evidence" value="ECO:0007669"/>
    <property type="project" value="TreeGrafter"/>
</dbReference>
<dbReference type="InterPro" id="IPR032675">
    <property type="entry name" value="LRR_dom_sf"/>
</dbReference>
<feature type="compositionally biased region" description="Basic and acidic residues" evidence="3">
    <location>
        <begin position="852"/>
        <end position="880"/>
    </location>
</feature>
<name>A0AAI8YN16_9PEZI</name>
<evidence type="ECO:0000313" key="5">
    <source>
        <dbReference type="Proteomes" id="UP001295740"/>
    </source>
</evidence>
<dbReference type="InterPro" id="IPR003591">
    <property type="entry name" value="Leu-rich_rpt_typical-subtyp"/>
</dbReference>
<gene>
    <name evidence="4" type="ORF">KHLLAP_LOCUS11256</name>
</gene>
<feature type="region of interest" description="Disordered" evidence="3">
    <location>
        <begin position="493"/>
        <end position="515"/>
    </location>
</feature>
<keyword evidence="5" id="KW-1185">Reference proteome</keyword>
<sequence length="1841" mass="204377">MSHAWLDSLSEDWVSQPRSDTSQGQLPSFSSPPAHARSKSVRETASRIPRLHTGNAGTRRPQPPPRDGSISALSERSPNDINIKGSQSALSKLSQEMKLSQRGRHLSRSVSASTAGSVVHNTVQHKSQSASPSKGKEQAPEWKRRLLYGELDYGDSKDLFSSAGTGLANMFKPPVEHTSPEEESNEDEAYTVNETTLPSSPPPYLRFRRDQLHDDETQDLSVNDSSIQHAPPLPKQMAFRRTEDDTKDMSVGPESTLEGSRDEQATGTNAASETSITSLNVMQRLDASRKISGQSDVRNEDLSPILISRHNTGDGKISYAPIDLPAQQLRKQLEKLRMSQMILESELNSDPDRDTGAVGDGTQTFENTDDYAKNGGFLNLERVGRSGEGSFRRRPLSPSVNTDTSEMLPESSLQASTPKQFPTIRTDRYASAERIDEPTSPVSPVVPRAPHPSPEKRLQPPPGHSGSPLKLFGPYDTFTNQTLLRRISQFEDQISNSPPRSTEGAAVASPMPDSLPKPDTNEGFVGMSSSGKMQHHISHAHHETFGAINRFGAGELDGYEFDEDISLSSNEPSRFEDKENMTPAETRVPSNHPLKFEIHNDHSSDGESLVVQRQRHRSSSSLSSKHRLGATKSVDGSQPRTASDTKRETGDFQTTPQREGSEGKRPRTSPTKDPTPKRRRTLHRSDIAYGLEDRPAAIEPVQSSHYSMQSAIGRKRKDVRYGEMQQVAEPSILAMRQILRPRSPTPSQKMSAMRERQPLGDIGLNLDDGHSEISTQDQTSPGFAQDFAVDGSRKTSMKTQDFYDAAEEIMAMIRNKARPRTDLASVEESEVESSEHRSYDTSGAIEDSFQESTREPFSRPPSREGRPVSRMPVRQEDPELADRLRKYEEQSDVLGGIISHSIQSMGRIQDAIHGTNSFNESIERSVRADEMRRSSHDDEEVISDLSNVRISRNPDRSTAGENVVEFPSNGSRSSGASTGRSVPTGSSRGSDSRRLIAPDVVNALIGDHVGNMVFDKENKRWQKVKTPRPSRVMNVLPSEDSEEDPFASIPDLSVDAVKENRNLGLVTGQNLDDLQQFLQDDAPPGDSSEMAPTVGGEATDARSIMSHTRDTFTRVKRTLVETAVEDDEEIEHEITIHEDRMQNSSPSRRRNLTITFSSPIASIIQDVAHRSDEDNTDRDLNSMDQAVGTMAADSIRRGRHNWSNIFAKSGATRSKSRSRSRGVSRNLSVRGNRFVPRPVSRIDERDEDASAQQATSEQQRQLSICGESSLVGPEPEDRRNKSLNFVVTTPAPPRTAPNSGTPVIGKYVGTLSLSPLSEFTMHQADESCGLEVSYVVGNEYLMTGDGSKKVMSKAIRSLVEKITEVEPFEPDWESMRELDISNKQLETLHMLDEFCTSVVTLDASNNAIGHVDGVPGSVRNLRLAHNQLSELTAWGHLMNLQYVDVSNNQINSLYAFKDLVHLRTLRADNNQITSLDGIKFHDSLQVLRARGNLIEEIDLDGTKMQRLTELDLESNQIDSIHNIEQLSCLITLNLQHNRVASFAPSTDYAMPHLKYLKLSDNELSSLDLSATPSLHLLHADRNRLTTVTGFSRCRRLDSLSLREQNGNATLDTCFLNSAYEVRKLFLSGNLLSDFNPQMDFLNLQYLELANCGLQSLPPHLGQLMPNLRVVNLNFNAIENLSGLRYIPRLKKLLVAGNRLADAGEVANVLAEFPHLSRLDFRDNPVTLGFYPPVQTLVPVERSGNEGEFDPFMLPDVDVDRDEKYISRLDMGTRMRKRLYEMVVVERCYQLKLLDGLPVARDSIQMKDRVWEALVTSGVIDDGCCAEETDAGTDAADGETLL</sequence>
<feature type="compositionally biased region" description="Basic residues" evidence="3">
    <location>
        <begin position="613"/>
        <end position="629"/>
    </location>
</feature>
<feature type="region of interest" description="Disordered" evidence="3">
    <location>
        <begin position="347"/>
        <end position="469"/>
    </location>
</feature>
<feature type="compositionally biased region" description="Basic and acidic residues" evidence="3">
    <location>
        <begin position="923"/>
        <end position="936"/>
    </location>
</feature>
<feature type="region of interest" description="Disordered" evidence="3">
    <location>
        <begin position="1079"/>
        <end position="1101"/>
    </location>
</feature>
<feature type="region of interest" description="Disordered" evidence="3">
    <location>
        <begin position="241"/>
        <end position="277"/>
    </location>
</feature>
<dbReference type="SMART" id="SM00365">
    <property type="entry name" value="LRR_SD22"/>
    <property type="match status" value="3"/>
</dbReference>
<dbReference type="Proteomes" id="UP001295740">
    <property type="component" value="Unassembled WGS sequence"/>
</dbReference>
<dbReference type="PANTHER" id="PTHR47566">
    <property type="match status" value="1"/>
</dbReference>
<accession>A0AAI8YN16</accession>
<dbReference type="PANTHER" id="PTHR47566:SF1">
    <property type="entry name" value="PROTEIN NUD1"/>
    <property type="match status" value="1"/>
</dbReference>
<proteinExistence type="predicted"/>
<dbReference type="GO" id="GO:0061499">
    <property type="term" value="C:outer plaque of mitotic spindle pole body"/>
    <property type="evidence" value="ECO:0007669"/>
    <property type="project" value="TreeGrafter"/>
</dbReference>
<dbReference type="SMART" id="SM00369">
    <property type="entry name" value="LRR_TYP"/>
    <property type="match status" value="7"/>
</dbReference>
<feature type="region of interest" description="Disordered" evidence="3">
    <location>
        <begin position="770"/>
        <end position="794"/>
    </location>
</feature>
<dbReference type="InterPro" id="IPR025875">
    <property type="entry name" value="Leu-rich_rpt_4"/>
</dbReference>
<feature type="region of interest" description="Disordered" evidence="3">
    <location>
        <begin position="923"/>
        <end position="994"/>
    </location>
</feature>
<feature type="region of interest" description="Disordered" evidence="3">
    <location>
        <begin position="568"/>
        <end position="693"/>
    </location>
</feature>
<feature type="region of interest" description="Disordered" evidence="3">
    <location>
        <begin position="1"/>
        <end position="141"/>
    </location>
</feature>
<evidence type="ECO:0000256" key="1">
    <source>
        <dbReference type="ARBA" id="ARBA00022614"/>
    </source>
</evidence>
<evidence type="ECO:0000313" key="4">
    <source>
        <dbReference type="EMBL" id="CAJ2510788.1"/>
    </source>
</evidence>
<keyword evidence="1" id="KW-0433">Leucine-rich repeat</keyword>
<keyword evidence="2" id="KW-0677">Repeat</keyword>
<dbReference type="GO" id="GO:0031028">
    <property type="term" value="P:septation initiation signaling"/>
    <property type="evidence" value="ECO:0007669"/>
    <property type="project" value="TreeGrafter"/>
</dbReference>
<dbReference type="InterPro" id="IPR052574">
    <property type="entry name" value="CDIRP"/>
</dbReference>
<dbReference type="PROSITE" id="PS51450">
    <property type="entry name" value="LRR"/>
    <property type="match status" value="4"/>
</dbReference>
<evidence type="ECO:0000256" key="2">
    <source>
        <dbReference type="ARBA" id="ARBA00022737"/>
    </source>
</evidence>
<dbReference type="Pfam" id="PF12799">
    <property type="entry name" value="LRR_4"/>
    <property type="match status" value="1"/>
</dbReference>
<evidence type="ECO:0000256" key="3">
    <source>
        <dbReference type="SAM" id="MobiDB-lite"/>
    </source>
</evidence>
<feature type="compositionally biased region" description="Basic and acidic residues" evidence="3">
    <location>
        <begin position="683"/>
        <end position="693"/>
    </location>
</feature>
<feature type="compositionally biased region" description="Polar residues" evidence="3">
    <location>
        <begin position="265"/>
        <end position="277"/>
    </location>
</feature>
<dbReference type="Gene3D" id="3.80.10.10">
    <property type="entry name" value="Ribonuclease Inhibitor"/>
    <property type="match status" value="2"/>
</dbReference>
<feature type="region of interest" description="Disordered" evidence="3">
    <location>
        <begin position="818"/>
        <end position="880"/>
    </location>
</feature>